<organism evidence="1 2">
    <name type="scientific">Sinobaca qinghaiensis</name>
    <dbReference type="NCBI Taxonomy" id="342944"/>
    <lineage>
        <taxon>Bacteria</taxon>
        <taxon>Bacillati</taxon>
        <taxon>Bacillota</taxon>
        <taxon>Bacilli</taxon>
        <taxon>Bacillales</taxon>
        <taxon>Sporolactobacillaceae</taxon>
        <taxon>Sinobaca</taxon>
    </lineage>
</organism>
<evidence type="ECO:0008006" key="3">
    <source>
        <dbReference type="Google" id="ProtNLM"/>
    </source>
</evidence>
<dbReference type="RefSeq" id="WP_211326980.1">
    <property type="nucleotide sequence ID" value="NZ_RAPK01000008.1"/>
</dbReference>
<dbReference type="PANTHER" id="PTHR39186">
    <property type="entry name" value="DUF2071 FAMILY PROTEIN"/>
    <property type="match status" value="1"/>
</dbReference>
<accession>A0A419V4Q1</accession>
<evidence type="ECO:0000313" key="2">
    <source>
        <dbReference type="Proteomes" id="UP000285120"/>
    </source>
</evidence>
<proteinExistence type="predicted"/>
<dbReference type="AlphaFoldDB" id="A0A419V4Q1"/>
<dbReference type="Proteomes" id="UP000285120">
    <property type="component" value="Unassembled WGS sequence"/>
</dbReference>
<dbReference type="Pfam" id="PF09844">
    <property type="entry name" value="DUF2071"/>
    <property type="match status" value="1"/>
</dbReference>
<dbReference type="PANTHER" id="PTHR39186:SF1">
    <property type="entry name" value="DUF2071 DOMAIN-CONTAINING PROTEIN"/>
    <property type="match status" value="1"/>
</dbReference>
<evidence type="ECO:0000313" key="1">
    <source>
        <dbReference type="EMBL" id="RKD73421.1"/>
    </source>
</evidence>
<dbReference type="SUPFAM" id="SSF160104">
    <property type="entry name" value="Acetoacetate decarboxylase-like"/>
    <property type="match status" value="1"/>
</dbReference>
<name>A0A419V4Q1_9BACL</name>
<protein>
    <recommendedName>
        <fullName evidence="3">DUF2071 domain-containing protein</fullName>
    </recommendedName>
</protein>
<gene>
    <name evidence="1" type="ORF">ATL39_1715</name>
</gene>
<dbReference type="InterPro" id="IPR023375">
    <property type="entry name" value="ADC_dom_sf"/>
</dbReference>
<dbReference type="InterPro" id="IPR018644">
    <property type="entry name" value="DUF2071"/>
</dbReference>
<comment type="caution">
    <text evidence="1">The sequence shown here is derived from an EMBL/GenBank/DDBJ whole genome shotgun (WGS) entry which is preliminary data.</text>
</comment>
<sequence length="228" mass="26109">MKPKLLKMTWEKAFFAHWDWDPSDVASRLPRGLQLDTFNGRAYLGVVPFLMKNIRFSVMPSGTGLAFPELNLRTYVTSNGRKGVYFFNLDASSALGVYIARKLFAIPYYQADFAVFPSAERMQFTHKRRNAETGFEAWYKGDGKIFYAEPGSLEHWLTERYVFYTSRGRDALFEGQIAHSPWPLERGSWDASRNDLFKANHFAEPAAAPHLLYSSGIDVSASRLIKRK</sequence>
<dbReference type="Gene3D" id="2.40.400.10">
    <property type="entry name" value="Acetoacetate decarboxylase-like"/>
    <property type="match status" value="1"/>
</dbReference>
<keyword evidence="2" id="KW-1185">Reference proteome</keyword>
<dbReference type="EMBL" id="RAPK01000008">
    <property type="protein sequence ID" value="RKD73421.1"/>
    <property type="molecule type" value="Genomic_DNA"/>
</dbReference>
<reference evidence="1 2" key="1">
    <citation type="submission" date="2018-09" db="EMBL/GenBank/DDBJ databases">
        <title>Genomic Encyclopedia of Archaeal and Bacterial Type Strains, Phase II (KMG-II): from individual species to whole genera.</title>
        <authorList>
            <person name="Goeker M."/>
        </authorList>
    </citation>
    <scope>NUCLEOTIDE SEQUENCE [LARGE SCALE GENOMIC DNA]</scope>
    <source>
        <strain evidence="1 2">DSM 17008</strain>
    </source>
</reference>